<feature type="domain" description="Glycosyltransferase 2-like" evidence="4">
    <location>
        <begin position="8"/>
        <end position="146"/>
    </location>
</feature>
<dbReference type="EC" id="2.4.-.-" evidence="5"/>
<evidence type="ECO:0000256" key="3">
    <source>
        <dbReference type="ARBA" id="ARBA00022679"/>
    </source>
</evidence>
<evidence type="ECO:0000313" key="6">
    <source>
        <dbReference type="Proteomes" id="UP000190080"/>
    </source>
</evidence>
<protein>
    <submittedName>
        <fullName evidence="5">Putative glycosyltransferase EpsE</fullName>
        <ecNumber evidence="5">2.4.-.-</ecNumber>
    </submittedName>
</protein>
<dbReference type="Pfam" id="PF00535">
    <property type="entry name" value="Glycos_transf_2"/>
    <property type="match status" value="1"/>
</dbReference>
<dbReference type="OrthoDB" id="9815829at2"/>
<organism evidence="5 6">
    <name type="scientific">Clostridium oryzae</name>
    <dbReference type="NCBI Taxonomy" id="1450648"/>
    <lineage>
        <taxon>Bacteria</taxon>
        <taxon>Bacillati</taxon>
        <taxon>Bacillota</taxon>
        <taxon>Clostridia</taxon>
        <taxon>Eubacteriales</taxon>
        <taxon>Clostridiaceae</taxon>
        <taxon>Clostridium</taxon>
    </lineage>
</organism>
<dbReference type="EMBL" id="MZGV01000125">
    <property type="protein sequence ID" value="OPJ54847.1"/>
    <property type="molecule type" value="Genomic_DNA"/>
</dbReference>
<gene>
    <name evidence="5" type="primary">epsE_3</name>
    <name evidence="5" type="ORF">CLORY_44980</name>
</gene>
<accession>A0A1V4I5J4</accession>
<evidence type="ECO:0000256" key="2">
    <source>
        <dbReference type="ARBA" id="ARBA00022676"/>
    </source>
</evidence>
<keyword evidence="6" id="KW-1185">Reference proteome</keyword>
<evidence type="ECO:0000256" key="1">
    <source>
        <dbReference type="ARBA" id="ARBA00006739"/>
    </source>
</evidence>
<comment type="similarity">
    <text evidence="1">Belongs to the glycosyltransferase 2 family.</text>
</comment>
<name>A0A1V4I5J4_9CLOT</name>
<evidence type="ECO:0000259" key="4">
    <source>
        <dbReference type="Pfam" id="PF00535"/>
    </source>
</evidence>
<dbReference type="SUPFAM" id="SSF53448">
    <property type="entry name" value="Nucleotide-diphospho-sugar transferases"/>
    <property type="match status" value="1"/>
</dbReference>
<comment type="caution">
    <text evidence="5">The sequence shown here is derived from an EMBL/GenBank/DDBJ whole genome shotgun (WGS) entry which is preliminary data.</text>
</comment>
<dbReference type="GO" id="GO:0016757">
    <property type="term" value="F:glycosyltransferase activity"/>
    <property type="evidence" value="ECO:0007669"/>
    <property type="project" value="UniProtKB-KW"/>
</dbReference>
<evidence type="ECO:0000313" key="5">
    <source>
        <dbReference type="EMBL" id="OPJ54847.1"/>
    </source>
</evidence>
<dbReference type="Gene3D" id="3.40.50.720">
    <property type="entry name" value="NAD(P)-binding Rossmann-like Domain"/>
    <property type="match status" value="1"/>
</dbReference>
<dbReference type="AlphaFoldDB" id="A0A1V4I5J4"/>
<dbReference type="RefSeq" id="WP_079428743.1">
    <property type="nucleotide sequence ID" value="NZ_MZGV01000125.1"/>
</dbReference>
<dbReference type="InterPro" id="IPR001173">
    <property type="entry name" value="Glyco_trans_2-like"/>
</dbReference>
<dbReference type="PANTHER" id="PTHR43685">
    <property type="entry name" value="GLYCOSYLTRANSFERASE"/>
    <property type="match status" value="1"/>
</dbReference>
<sequence length="334" mass="38557">MISNSRVSVIMPVYNNEKYLCESIESILNQTYKNFEFIVIDDGSSDDSHKIINGYASRDNRIIVISREHKGLVYSLNEGINMASGKYVARMDADDISMPARLEKQVNYLDKNKSTDILGTFIEAFGDVDDNEKNTCNRAFNFQIDEENIVEISLKGTPIAHPSVMFRSDCIRSLGGYDELYKYTEDYELWIRALNYGYQIKNIQEKLLKYRIHNGSKSVLDSKNKERDNEIIKCKLKYVTFINNVTNYIIWGASNGGNMLYSVINESFNNMKLCAYIDKYKGGEFNGVKIVHPDKISDIKFDYIFIATQPGKEEAEIYLNNLGYKRTYDYTYIL</sequence>
<dbReference type="InterPro" id="IPR050834">
    <property type="entry name" value="Glycosyltransf_2"/>
</dbReference>
<reference evidence="5 6" key="1">
    <citation type="submission" date="2017-03" db="EMBL/GenBank/DDBJ databases">
        <title>Genome sequence of Clostridium oryzae DSM 28571.</title>
        <authorList>
            <person name="Poehlein A."/>
            <person name="Daniel R."/>
        </authorList>
    </citation>
    <scope>NUCLEOTIDE SEQUENCE [LARGE SCALE GENOMIC DNA]</scope>
    <source>
        <strain evidence="5 6">DSM 28571</strain>
    </source>
</reference>
<keyword evidence="3 5" id="KW-0808">Transferase</keyword>
<dbReference type="PANTHER" id="PTHR43685:SF5">
    <property type="entry name" value="GLYCOSYLTRANSFERASE EPSE-RELATED"/>
    <property type="match status" value="1"/>
</dbReference>
<dbReference type="Proteomes" id="UP000190080">
    <property type="component" value="Unassembled WGS sequence"/>
</dbReference>
<keyword evidence="2 5" id="KW-0328">Glycosyltransferase</keyword>
<proteinExistence type="inferred from homology"/>
<dbReference type="Gene3D" id="3.90.550.10">
    <property type="entry name" value="Spore Coat Polysaccharide Biosynthesis Protein SpsA, Chain A"/>
    <property type="match status" value="1"/>
</dbReference>
<dbReference type="STRING" id="1450648.CLORY_44980"/>
<dbReference type="InterPro" id="IPR029044">
    <property type="entry name" value="Nucleotide-diphossugar_trans"/>
</dbReference>